<evidence type="ECO:0000313" key="5">
    <source>
        <dbReference type="Proteomes" id="UP001144347"/>
    </source>
</evidence>
<dbReference type="Gene3D" id="2.60.120.1440">
    <property type="match status" value="1"/>
</dbReference>
<accession>A0ABT4L5K3</accession>
<dbReference type="PANTHER" id="PTHR30273">
    <property type="entry name" value="PERIPLASMIC SIGNAL SENSOR AND SIGMA FACTOR ACTIVATOR FECR-RELATED"/>
    <property type="match status" value="1"/>
</dbReference>
<organism evidence="4 5">
    <name type="scientific">Pedobacter punctiformis</name>
    <dbReference type="NCBI Taxonomy" id="3004097"/>
    <lineage>
        <taxon>Bacteria</taxon>
        <taxon>Pseudomonadati</taxon>
        <taxon>Bacteroidota</taxon>
        <taxon>Sphingobacteriia</taxon>
        <taxon>Sphingobacteriales</taxon>
        <taxon>Sphingobacteriaceae</taxon>
        <taxon>Pedobacter</taxon>
    </lineage>
</organism>
<keyword evidence="1" id="KW-0472">Membrane</keyword>
<keyword evidence="1" id="KW-0812">Transmembrane</keyword>
<comment type="caution">
    <text evidence="4">The sequence shown here is derived from an EMBL/GenBank/DDBJ whole genome shotgun (WGS) entry which is preliminary data.</text>
</comment>
<keyword evidence="5" id="KW-1185">Reference proteome</keyword>
<dbReference type="Pfam" id="PF16344">
    <property type="entry name" value="FecR_C"/>
    <property type="match status" value="1"/>
</dbReference>
<dbReference type="Gene3D" id="3.55.50.30">
    <property type="match status" value="1"/>
</dbReference>
<feature type="domain" description="FecR protein" evidence="2">
    <location>
        <begin position="135"/>
        <end position="218"/>
    </location>
</feature>
<evidence type="ECO:0000259" key="3">
    <source>
        <dbReference type="Pfam" id="PF16344"/>
    </source>
</evidence>
<dbReference type="EMBL" id="JAPWGM010000001">
    <property type="protein sequence ID" value="MCZ4243185.1"/>
    <property type="molecule type" value="Genomic_DNA"/>
</dbReference>
<keyword evidence="1" id="KW-1133">Transmembrane helix</keyword>
<dbReference type="Pfam" id="PF04773">
    <property type="entry name" value="FecR"/>
    <property type="match status" value="1"/>
</dbReference>
<gene>
    <name evidence="4" type="ORF">O0955_04140</name>
</gene>
<evidence type="ECO:0000256" key="1">
    <source>
        <dbReference type="SAM" id="Phobius"/>
    </source>
</evidence>
<dbReference type="InterPro" id="IPR012373">
    <property type="entry name" value="Ferrdict_sens_TM"/>
</dbReference>
<protein>
    <submittedName>
        <fullName evidence="4">FecR domain-containing protein</fullName>
    </submittedName>
</protein>
<evidence type="ECO:0000259" key="2">
    <source>
        <dbReference type="Pfam" id="PF04773"/>
    </source>
</evidence>
<dbReference type="Proteomes" id="UP001144347">
    <property type="component" value="Unassembled WGS sequence"/>
</dbReference>
<feature type="domain" description="Protein FecR C-terminal" evidence="3">
    <location>
        <begin position="279"/>
        <end position="346"/>
    </location>
</feature>
<dbReference type="RefSeq" id="WP_269426255.1">
    <property type="nucleotide sequence ID" value="NZ_JAPWGM010000001.1"/>
</dbReference>
<evidence type="ECO:0000313" key="4">
    <source>
        <dbReference type="EMBL" id="MCZ4243185.1"/>
    </source>
</evidence>
<dbReference type="PIRSF" id="PIRSF018266">
    <property type="entry name" value="FecR"/>
    <property type="match status" value="1"/>
</dbReference>
<feature type="transmembrane region" description="Helical" evidence="1">
    <location>
        <begin position="81"/>
        <end position="100"/>
    </location>
</feature>
<reference evidence="4" key="1">
    <citation type="submission" date="2022-12" db="EMBL/GenBank/DDBJ databases">
        <title>Genome sequence of HCMS5-2.</title>
        <authorList>
            <person name="Woo H."/>
        </authorList>
    </citation>
    <scope>NUCLEOTIDE SEQUENCE</scope>
    <source>
        <strain evidence="4">HCMS5-2</strain>
    </source>
</reference>
<name>A0ABT4L5K3_9SPHI</name>
<dbReference type="PANTHER" id="PTHR30273:SF2">
    <property type="entry name" value="PROTEIN FECR"/>
    <property type="match status" value="1"/>
</dbReference>
<proteinExistence type="predicted"/>
<dbReference type="InterPro" id="IPR006860">
    <property type="entry name" value="FecR"/>
</dbReference>
<sequence>MQVDQKLIEKFFAGKCSADEACMVSKFLENQEHFEKHWDLEDWNAFKMKEELPEALSKKMNSEIISHIYDQKEARVKRLKYLAYAATIAVVVSVGLFVSLSGNKNTDLNVSTNKQKELIKEVAETIYKNDLAIKRSYTLPDGSIVELEPKSEISFLPFNQKRDIKLRGEALFRVHKDKARPFTVYGNNLATTALGTIFRVSAFANNKYTSVKLLEGKVVVKPQNILLNAGVKMVYLTPGKSFTVNMENYAAVVKDFAKPQETIIAKINKGSVLITESAMIFNNQPLSEVFKALEQKLNISIAYNPKLVNKKTFSGQYEFGRDDADEFLTTLTFINGLTVEKTEKGYVIRTR</sequence>
<dbReference type="InterPro" id="IPR032508">
    <property type="entry name" value="FecR_C"/>
</dbReference>